<dbReference type="GO" id="GO:0016887">
    <property type="term" value="F:ATP hydrolysis activity"/>
    <property type="evidence" value="ECO:0007669"/>
    <property type="project" value="InterPro"/>
</dbReference>
<evidence type="ECO:0000313" key="2">
    <source>
        <dbReference type="EMBL" id="KKN81659.1"/>
    </source>
</evidence>
<dbReference type="Pfam" id="PF13304">
    <property type="entry name" value="AAA_21"/>
    <property type="match status" value="1"/>
</dbReference>
<gene>
    <name evidence="2" type="ORF">LCGC14_0317350</name>
</gene>
<evidence type="ECO:0000259" key="1">
    <source>
        <dbReference type="Pfam" id="PF13304"/>
    </source>
</evidence>
<comment type="caution">
    <text evidence="2">The sequence shown here is derived from an EMBL/GenBank/DDBJ whole genome shotgun (WGS) entry which is preliminary data.</text>
</comment>
<dbReference type="AlphaFoldDB" id="A0A0F9TQN2"/>
<dbReference type="PANTHER" id="PTHR40396">
    <property type="entry name" value="ATPASE-LIKE PROTEIN"/>
    <property type="match status" value="1"/>
</dbReference>
<dbReference type="PANTHER" id="PTHR40396:SF1">
    <property type="entry name" value="ATPASE AAA-TYPE CORE DOMAIN-CONTAINING PROTEIN"/>
    <property type="match status" value="1"/>
</dbReference>
<dbReference type="InterPro" id="IPR003959">
    <property type="entry name" value="ATPase_AAA_core"/>
</dbReference>
<sequence>MLKRFSVANFSSFNEEQTLDLTAGSTRVLSDHVIDFGSTRLLKTGVIYGANASGKSNLIKAIDFARQIIVVGMDKTDTYKKHFRLKKNNANIPTKFEFEVQVDSKFYSYSFSCILALGKITEEWLYEIGINAPRKIFERNEASILLGKSLSSNNTKKRFEVYVDDMKNQSSQLFISEIAEKDLQIEEVDEINKIFSWFSNKLDIIYPDDKYYGFRGVTKDVTKELTKYLSKFDTGVVEIDTVEEDFDEALKNYPDALKSQIIKQFSNGNAKEAIMHGTGSDSELITLYKNNDNEIKVRKLVFIHGKKEKDVFEIKDESDGTRRLLDFIPLISKFSEGHTVLVDEFDRSLHPKLTREFFNLFLDMENCKSQLIVSTHESTLMDLELLRRDEIWFVDKSADDSSKLFSLNSFKERYDKKIEKAYLLGRYGAVPIFKSFQNISWEE</sequence>
<dbReference type="SUPFAM" id="SSF52540">
    <property type="entry name" value="P-loop containing nucleoside triphosphate hydrolases"/>
    <property type="match status" value="1"/>
</dbReference>
<dbReference type="Gene3D" id="3.40.50.300">
    <property type="entry name" value="P-loop containing nucleotide triphosphate hydrolases"/>
    <property type="match status" value="1"/>
</dbReference>
<organism evidence="2">
    <name type="scientific">marine sediment metagenome</name>
    <dbReference type="NCBI Taxonomy" id="412755"/>
    <lineage>
        <taxon>unclassified sequences</taxon>
        <taxon>metagenomes</taxon>
        <taxon>ecological metagenomes</taxon>
    </lineage>
</organism>
<dbReference type="InterPro" id="IPR027417">
    <property type="entry name" value="P-loop_NTPase"/>
</dbReference>
<protein>
    <recommendedName>
        <fullName evidence="1">ATPase AAA-type core domain-containing protein</fullName>
    </recommendedName>
</protein>
<name>A0A0F9TQN2_9ZZZZ</name>
<dbReference type="EMBL" id="LAZR01000212">
    <property type="protein sequence ID" value="KKN81659.1"/>
    <property type="molecule type" value="Genomic_DNA"/>
</dbReference>
<accession>A0A0F9TQN2</accession>
<reference evidence="2" key="1">
    <citation type="journal article" date="2015" name="Nature">
        <title>Complex archaea that bridge the gap between prokaryotes and eukaryotes.</title>
        <authorList>
            <person name="Spang A."/>
            <person name="Saw J.H."/>
            <person name="Jorgensen S.L."/>
            <person name="Zaremba-Niedzwiedzka K."/>
            <person name="Martijn J."/>
            <person name="Lind A.E."/>
            <person name="van Eijk R."/>
            <person name="Schleper C."/>
            <person name="Guy L."/>
            <person name="Ettema T.J."/>
        </authorList>
    </citation>
    <scope>NUCLEOTIDE SEQUENCE</scope>
</reference>
<dbReference type="GO" id="GO:0005524">
    <property type="term" value="F:ATP binding"/>
    <property type="evidence" value="ECO:0007669"/>
    <property type="project" value="InterPro"/>
</dbReference>
<proteinExistence type="predicted"/>
<feature type="domain" description="ATPase AAA-type core" evidence="1">
    <location>
        <begin position="46"/>
        <end position="382"/>
    </location>
</feature>